<dbReference type="Proteomes" id="UP000623129">
    <property type="component" value="Unassembled WGS sequence"/>
</dbReference>
<dbReference type="SUPFAM" id="SSF48371">
    <property type="entry name" value="ARM repeat"/>
    <property type="match status" value="1"/>
</dbReference>
<dbReference type="PANTHER" id="PTHR47970">
    <property type="entry name" value="KINESIN-LIKE PROTEIN KIF11"/>
    <property type="match status" value="1"/>
</dbReference>
<dbReference type="GO" id="GO:0072686">
    <property type="term" value="C:mitotic spindle"/>
    <property type="evidence" value="ECO:0007669"/>
    <property type="project" value="TreeGrafter"/>
</dbReference>
<evidence type="ECO:0000256" key="12">
    <source>
        <dbReference type="PROSITE-ProRule" id="PRU00283"/>
    </source>
</evidence>
<dbReference type="InterPro" id="IPR011989">
    <property type="entry name" value="ARM-like"/>
</dbReference>
<dbReference type="GO" id="GO:0008017">
    <property type="term" value="F:microtubule binding"/>
    <property type="evidence" value="ECO:0007669"/>
    <property type="project" value="InterPro"/>
</dbReference>
<dbReference type="Pfam" id="PF00225">
    <property type="entry name" value="Kinesin"/>
    <property type="match status" value="1"/>
</dbReference>
<sequence length="929" mass="103510">MQTVDKIKYISYDSSIHTNAIFATKADAIRVRVAVRLRPKNKEDFTDDGDFTSCVELQTETKKLRLKKNNWSSEMYKFDEVFTEGSSQRRIYEAVAKPVVEASQFLSVLEGYNGTVMAYGQTGTGKTYTMGHLGKNDPSERGIMVRALEDILASVSPSTDSVAISYLQLYLESLQDLLALDKTNIPIVEDAKTGEVSLPGAAVVELRDVSHFNELLHFGEANRYASNTKLNTESSRSHAILVVQVHRSVKVKDENDGTSVATSTDDISNSNHVPIVLKSKLLIVDLAGSERIDKSGSVEGHLLEEAKCINLSLTSLGKCINALAENSPYIPTRDSKLTRILRDSFGGTARTSLIITIGPSVRYYSETSSTIMFGQRAMKIVNTVKLKEEVDYESLYKKLECQVDSLTSELERVQKIRQEEKAKLERKLRKSEESLAELKRTFTMKCENLEKENNCMKLEIKKLMEELNDEREQNNLLSDQVVEMEMSLSQNKQQQLENSKYKKALSDSSQMYEDRIKELLGKVEEEQARCAYLEMELRGARQEVASNDNSSKMQEYSNTKELQKELLHKLKEESRSKIQQLEAKNSQLLSEKDLIYEELKSMQEKVMQESRHRKSLEDEILKLKKAVSKNGAEQLERGTSMLRTTSGFSAGGVYLPRTGKSRDSGQNDTRSKIFEGVGLSTIIALLKSEDLDVQCHAVKVIANCAAEDINQAKIIEEGGLDALFSLLETSENITIHRATAGAIANLAMNGPNQTLIINKGGARLLANVATTIDDPQTLRMVAGAIANLCGNEKLHVKLKEDGGIKALVGMVRSGNADVIAQIARGIANFAKSESRAISQGHRKGRSLLIDDGALKWMVTSYTSFSASTRKHIELAFCHLSQNEENTRDIITTGGIKELVRISQESVRDDIRILAKKALNSNPAFLREIQ</sequence>
<dbReference type="SMART" id="SM00129">
    <property type="entry name" value="KISc"/>
    <property type="match status" value="1"/>
</dbReference>
<dbReference type="SUPFAM" id="SSF52540">
    <property type="entry name" value="P-loop containing nucleoside triphosphate hydrolases"/>
    <property type="match status" value="1"/>
</dbReference>
<dbReference type="PANTHER" id="PTHR47970:SF6">
    <property type="entry name" value="KINESIN-LIKE PROTEIN KIN-UC ISOFORM X1"/>
    <property type="match status" value="1"/>
</dbReference>
<feature type="binding site" evidence="12">
    <location>
        <begin position="120"/>
        <end position="127"/>
    </location>
    <ligand>
        <name>ATP</name>
        <dbReference type="ChEBI" id="CHEBI:30616"/>
    </ligand>
</feature>
<dbReference type="Gene3D" id="1.25.10.10">
    <property type="entry name" value="Leucine-rich Repeat Variant"/>
    <property type="match status" value="1"/>
</dbReference>
<dbReference type="GO" id="GO:0008574">
    <property type="term" value="F:plus-end-directed microtubule motor activity"/>
    <property type="evidence" value="ECO:0007669"/>
    <property type="project" value="TreeGrafter"/>
</dbReference>
<comment type="similarity">
    <text evidence="2">Belongs to the TRAFAC class myosin-kinesin ATPase superfamily. Kinesin family. Ungrouped subfamily.</text>
</comment>
<dbReference type="InterPro" id="IPR001752">
    <property type="entry name" value="Kinesin_motor_dom"/>
</dbReference>
<dbReference type="InterPro" id="IPR019821">
    <property type="entry name" value="Kinesin_motor_CS"/>
</dbReference>
<evidence type="ECO:0000256" key="5">
    <source>
        <dbReference type="ARBA" id="ARBA00022737"/>
    </source>
</evidence>
<comment type="caution">
    <text evidence="16">The sequence shown here is derived from an EMBL/GenBank/DDBJ whole genome shotgun (WGS) entry which is preliminary data.</text>
</comment>
<evidence type="ECO:0000256" key="9">
    <source>
        <dbReference type="ARBA" id="ARBA00023175"/>
    </source>
</evidence>
<dbReference type="InterPro" id="IPR036961">
    <property type="entry name" value="Kinesin_motor_dom_sf"/>
</dbReference>
<keyword evidence="5" id="KW-0677">Repeat</keyword>
<evidence type="ECO:0000313" key="17">
    <source>
        <dbReference type="Proteomes" id="UP000623129"/>
    </source>
</evidence>
<dbReference type="PROSITE" id="PS50176">
    <property type="entry name" value="ARM_REPEAT"/>
    <property type="match status" value="2"/>
</dbReference>
<dbReference type="AlphaFoldDB" id="A0A833QW72"/>
<evidence type="ECO:0000259" key="15">
    <source>
        <dbReference type="PROSITE" id="PS50067"/>
    </source>
</evidence>
<dbReference type="InterPro" id="IPR047149">
    <property type="entry name" value="KIF11-like"/>
</dbReference>
<dbReference type="InterPro" id="IPR016024">
    <property type="entry name" value="ARM-type_fold"/>
</dbReference>
<evidence type="ECO:0000256" key="10">
    <source>
        <dbReference type="ARBA" id="ARBA00023212"/>
    </source>
</evidence>
<dbReference type="Pfam" id="PF00514">
    <property type="entry name" value="Arm"/>
    <property type="match status" value="1"/>
</dbReference>
<dbReference type="EMBL" id="SWLB01000016">
    <property type="protein sequence ID" value="KAF3328192.1"/>
    <property type="molecule type" value="Genomic_DNA"/>
</dbReference>
<dbReference type="GO" id="GO:0051231">
    <property type="term" value="P:spindle elongation"/>
    <property type="evidence" value="ECO:0007669"/>
    <property type="project" value="TreeGrafter"/>
</dbReference>
<evidence type="ECO:0000256" key="3">
    <source>
        <dbReference type="ARBA" id="ARBA00022490"/>
    </source>
</evidence>
<keyword evidence="17" id="KW-1185">Reference proteome</keyword>
<evidence type="ECO:0000256" key="8">
    <source>
        <dbReference type="ARBA" id="ARBA00023054"/>
    </source>
</evidence>
<feature type="domain" description="Kinesin motor" evidence="15">
    <location>
        <begin position="30"/>
        <end position="380"/>
    </location>
</feature>
<keyword evidence="7 12" id="KW-0067">ATP-binding</keyword>
<keyword evidence="6 12" id="KW-0547">Nucleotide-binding</keyword>
<evidence type="ECO:0000256" key="1">
    <source>
        <dbReference type="ARBA" id="ARBA00004245"/>
    </source>
</evidence>
<dbReference type="InterPro" id="IPR027417">
    <property type="entry name" value="P-loop_NTPase"/>
</dbReference>
<feature type="repeat" description="ARM" evidence="11">
    <location>
        <begin position="677"/>
        <end position="719"/>
    </location>
</feature>
<dbReference type="FunFam" id="3.40.850.10:FF:000036">
    <property type="entry name" value="Kinesin-like protein"/>
    <property type="match status" value="1"/>
</dbReference>
<dbReference type="GO" id="GO:0005524">
    <property type="term" value="F:ATP binding"/>
    <property type="evidence" value="ECO:0007669"/>
    <property type="project" value="UniProtKB-UniRule"/>
</dbReference>
<keyword evidence="8 14" id="KW-0175">Coiled coil</keyword>
<dbReference type="PRINTS" id="PR00380">
    <property type="entry name" value="KINESINHEAVY"/>
</dbReference>
<proteinExistence type="inferred from homology"/>
<keyword evidence="10" id="KW-0206">Cytoskeleton</keyword>
<gene>
    <name evidence="16" type="ORF">FCM35_KLT06798</name>
</gene>
<evidence type="ECO:0000256" key="11">
    <source>
        <dbReference type="PROSITE-ProRule" id="PRU00259"/>
    </source>
</evidence>
<dbReference type="Gene3D" id="3.40.850.10">
    <property type="entry name" value="Kinesin motor domain"/>
    <property type="match status" value="1"/>
</dbReference>
<evidence type="ECO:0000256" key="14">
    <source>
        <dbReference type="SAM" id="Coils"/>
    </source>
</evidence>
<feature type="coiled-coil region" evidence="14">
    <location>
        <begin position="509"/>
        <end position="626"/>
    </location>
</feature>
<feature type="coiled-coil region" evidence="14">
    <location>
        <begin position="396"/>
        <end position="480"/>
    </location>
</feature>
<comment type="subcellular location">
    <subcellularLocation>
        <location evidence="1">Cytoplasm</location>
        <location evidence="1">Cytoskeleton</location>
    </subcellularLocation>
</comment>
<evidence type="ECO:0000256" key="13">
    <source>
        <dbReference type="RuleBase" id="RU000394"/>
    </source>
</evidence>
<feature type="repeat" description="ARM" evidence="11">
    <location>
        <begin position="718"/>
        <end position="761"/>
    </location>
</feature>
<reference evidence="16" key="1">
    <citation type="submission" date="2020-01" db="EMBL/GenBank/DDBJ databases">
        <title>Genome sequence of Kobresia littledalei, the first chromosome-level genome in the family Cyperaceae.</title>
        <authorList>
            <person name="Qu G."/>
        </authorList>
    </citation>
    <scope>NUCLEOTIDE SEQUENCE</scope>
    <source>
        <strain evidence="16">C.B.Clarke</strain>
        <tissue evidence="16">Leaf</tissue>
    </source>
</reference>
<dbReference type="SMART" id="SM00185">
    <property type="entry name" value="ARM"/>
    <property type="match status" value="4"/>
</dbReference>
<dbReference type="OrthoDB" id="3176171at2759"/>
<name>A0A833QW72_9POAL</name>
<organism evidence="16 17">
    <name type="scientific">Carex littledalei</name>
    <dbReference type="NCBI Taxonomy" id="544730"/>
    <lineage>
        <taxon>Eukaryota</taxon>
        <taxon>Viridiplantae</taxon>
        <taxon>Streptophyta</taxon>
        <taxon>Embryophyta</taxon>
        <taxon>Tracheophyta</taxon>
        <taxon>Spermatophyta</taxon>
        <taxon>Magnoliopsida</taxon>
        <taxon>Liliopsida</taxon>
        <taxon>Poales</taxon>
        <taxon>Cyperaceae</taxon>
        <taxon>Cyperoideae</taxon>
        <taxon>Cariceae</taxon>
        <taxon>Carex</taxon>
        <taxon>Carex subgen. Euthyceras</taxon>
    </lineage>
</organism>
<dbReference type="InterPro" id="IPR000225">
    <property type="entry name" value="Armadillo"/>
</dbReference>
<dbReference type="PROSITE" id="PS50067">
    <property type="entry name" value="KINESIN_MOTOR_2"/>
    <property type="match status" value="1"/>
</dbReference>
<keyword evidence="9 12" id="KW-0505">Motor protein</keyword>
<evidence type="ECO:0000256" key="2">
    <source>
        <dbReference type="ARBA" id="ARBA00010103"/>
    </source>
</evidence>
<accession>A0A833QW72</accession>
<dbReference type="CDD" id="cd00106">
    <property type="entry name" value="KISc"/>
    <property type="match status" value="1"/>
</dbReference>
<evidence type="ECO:0000256" key="4">
    <source>
        <dbReference type="ARBA" id="ARBA00022701"/>
    </source>
</evidence>
<evidence type="ECO:0000256" key="6">
    <source>
        <dbReference type="ARBA" id="ARBA00022741"/>
    </source>
</evidence>
<evidence type="ECO:0000313" key="16">
    <source>
        <dbReference type="EMBL" id="KAF3328192.1"/>
    </source>
</evidence>
<dbReference type="GO" id="GO:0005876">
    <property type="term" value="C:spindle microtubule"/>
    <property type="evidence" value="ECO:0007669"/>
    <property type="project" value="TreeGrafter"/>
</dbReference>
<dbReference type="PROSITE" id="PS00411">
    <property type="entry name" value="KINESIN_MOTOR_1"/>
    <property type="match status" value="1"/>
</dbReference>
<evidence type="ECO:0000256" key="7">
    <source>
        <dbReference type="ARBA" id="ARBA00022840"/>
    </source>
</evidence>
<protein>
    <recommendedName>
        <fullName evidence="13">Kinesin-like protein</fullName>
    </recommendedName>
</protein>
<dbReference type="GO" id="GO:0007018">
    <property type="term" value="P:microtubule-based movement"/>
    <property type="evidence" value="ECO:0007669"/>
    <property type="project" value="InterPro"/>
</dbReference>
<keyword evidence="4 13" id="KW-0493">Microtubule</keyword>
<keyword evidence="3" id="KW-0963">Cytoplasm</keyword>
<dbReference type="GO" id="GO:0090307">
    <property type="term" value="P:mitotic spindle assembly"/>
    <property type="evidence" value="ECO:0007669"/>
    <property type="project" value="TreeGrafter"/>
</dbReference>